<reference evidence="6" key="1">
    <citation type="journal article" date="2016" name="Insect Biochem. Mol. Biol.">
        <title>Multifaceted biological insights from a draft genome sequence of the tobacco hornworm moth, Manduca sexta.</title>
        <authorList>
            <person name="Kanost M.R."/>
            <person name="Arrese E.L."/>
            <person name="Cao X."/>
            <person name="Chen Y.R."/>
            <person name="Chellapilla S."/>
            <person name="Goldsmith M.R."/>
            <person name="Grosse-Wilde E."/>
            <person name="Heckel D.G."/>
            <person name="Herndon N."/>
            <person name="Jiang H."/>
            <person name="Papanicolaou A."/>
            <person name="Qu J."/>
            <person name="Soulages J.L."/>
            <person name="Vogel H."/>
            <person name="Walters J."/>
            <person name="Waterhouse R.M."/>
            <person name="Ahn S.J."/>
            <person name="Almeida F.C."/>
            <person name="An C."/>
            <person name="Aqrawi P."/>
            <person name="Bretschneider A."/>
            <person name="Bryant W.B."/>
            <person name="Bucks S."/>
            <person name="Chao H."/>
            <person name="Chevignon G."/>
            <person name="Christen J.M."/>
            <person name="Clarke D.F."/>
            <person name="Dittmer N.T."/>
            <person name="Ferguson L.C.F."/>
            <person name="Garavelou S."/>
            <person name="Gordon K.H.J."/>
            <person name="Gunaratna R.T."/>
            <person name="Han Y."/>
            <person name="Hauser F."/>
            <person name="He Y."/>
            <person name="Heidel-Fischer H."/>
            <person name="Hirsh A."/>
            <person name="Hu Y."/>
            <person name="Jiang H."/>
            <person name="Kalra D."/>
            <person name="Klinner C."/>
            <person name="Konig C."/>
            <person name="Kovar C."/>
            <person name="Kroll A.R."/>
            <person name="Kuwar S.S."/>
            <person name="Lee S.L."/>
            <person name="Lehman R."/>
            <person name="Li K."/>
            <person name="Li Z."/>
            <person name="Liang H."/>
            <person name="Lovelace S."/>
            <person name="Lu Z."/>
            <person name="Mansfield J.H."/>
            <person name="McCulloch K.J."/>
            <person name="Mathew T."/>
            <person name="Morton B."/>
            <person name="Muzny D.M."/>
            <person name="Neunemann D."/>
            <person name="Ongeri F."/>
            <person name="Pauchet Y."/>
            <person name="Pu L.L."/>
            <person name="Pyrousis I."/>
            <person name="Rao X.J."/>
            <person name="Redding A."/>
            <person name="Roesel C."/>
            <person name="Sanchez-Gracia A."/>
            <person name="Schaack S."/>
            <person name="Shukla A."/>
            <person name="Tetreau G."/>
            <person name="Wang Y."/>
            <person name="Xiong G.H."/>
            <person name="Traut W."/>
            <person name="Walsh T.K."/>
            <person name="Worley K.C."/>
            <person name="Wu D."/>
            <person name="Wu W."/>
            <person name="Wu Y.Q."/>
            <person name="Zhang X."/>
            <person name="Zou Z."/>
            <person name="Zucker H."/>
            <person name="Briscoe A.D."/>
            <person name="Burmester T."/>
            <person name="Clem R.J."/>
            <person name="Feyereisen R."/>
            <person name="Grimmelikhuijzen C.J.P."/>
            <person name="Hamodrakas S.J."/>
            <person name="Hansson B.S."/>
            <person name="Huguet E."/>
            <person name="Jermiin L.S."/>
            <person name="Lan Q."/>
            <person name="Lehman H.K."/>
            <person name="Lorenzen M."/>
            <person name="Merzendorfer H."/>
            <person name="Michalopoulos I."/>
            <person name="Morton D.B."/>
            <person name="Muthukrishnan S."/>
            <person name="Oakeshott J.G."/>
            <person name="Palmer W."/>
            <person name="Park Y."/>
            <person name="Passarelli A.L."/>
            <person name="Rozas J."/>
            <person name="Schwartz L.M."/>
            <person name="Smith W."/>
            <person name="Southgate A."/>
            <person name="Vilcinskas A."/>
            <person name="Vogt R."/>
            <person name="Wang P."/>
            <person name="Werren J."/>
            <person name="Yu X.Q."/>
            <person name="Zhou J.J."/>
            <person name="Brown S.J."/>
            <person name="Scherer S.E."/>
            <person name="Richards S."/>
            <person name="Blissard G.W."/>
        </authorList>
    </citation>
    <scope>NUCLEOTIDE SEQUENCE</scope>
</reference>
<dbReference type="PANTHER" id="PTHR24369">
    <property type="entry name" value="ANTIGEN BSP, PUTATIVE-RELATED"/>
    <property type="match status" value="1"/>
</dbReference>
<keyword evidence="7" id="KW-1185">Reference proteome</keyword>
<comment type="caution">
    <text evidence="6">The sequence shown here is derived from an EMBL/GenBank/DDBJ whole genome shotgun (WGS) entry which is preliminary data.</text>
</comment>
<feature type="signal peptide" evidence="5">
    <location>
        <begin position="1"/>
        <end position="23"/>
    </location>
</feature>
<evidence type="ECO:0000256" key="2">
    <source>
        <dbReference type="ARBA" id="ARBA00022729"/>
    </source>
</evidence>
<dbReference type="SMART" id="SM00369">
    <property type="entry name" value="LRR_TYP"/>
    <property type="match status" value="11"/>
</dbReference>
<dbReference type="PANTHER" id="PTHR24369:SF210">
    <property type="entry name" value="CHAOPTIN-RELATED"/>
    <property type="match status" value="1"/>
</dbReference>
<dbReference type="Gene3D" id="3.80.10.10">
    <property type="entry name" value="Ribonuclease Inhibitor"/>
    <property type="match status" value="2"/>
</dbReference>
<gene>
    <name evidence="6" type="ORF">O3G_MSEX005851</name>
</gene>
<keyword evidence="4" id="KW-0325">Glycoprotein</keyword>
<dbReference type="PRINTS" id="PR00019">
    <property type="entry name" value="LEURICHRPT"/>
</dbReference>
<evidence type="ECO:0000313" key="7">
    <source>
        <dbReference type="Proteomes" id="UP000791440"/>
    </source>
</evidence>
<dbReference type="InterPro" id="IPR050541">
    <property type="entry name" value="LRR_TM_domain-containing"/>
</dbReference>
<dbReference type="Pfam" id="PF00560">
    <property type="entry name" value="LRR_1"/>
    <property type="match status" value="2"/>
</dbReference>
<accession>A0A922CKB7</accession>
<dbReference type="PROSITE" id="PS51450">
    <property type="entry name" value="LRR"/>
    <property type="match status" value="3"/>
</dbReference>
<dbReference type="GO" id="GO:0005886">
    <property type="term" value="C:plasma membrane"/>
    <property type="evidence" value="ECO:0007669"/>
    <property type="project" value="TreeGrafter"/>
</dbReference>
<dbReference type="InterPro" id="IPR032675">
    <property type="entry name" value="LRR_dom_sf"/>
</dbReference>
<evidence type="ECO:0000256" key="3">
    <source>
        <dbReference type="ARBA" id="ARBA00022737"/>
    </source>
</evidence>
<organism evidence="6 7">
    <name type="scientific">Manduca sexta</name>
    <name type="common">Tobacco hawkmoth</name>
    <name type="synonym">Tobacco hornworm</name>
    <dbReference type="NCBI Taxonomy" id="7130"/>
    <lineage>
        <taxon>Eukaryota</taxon>
        <taxon>Metazoa</taxon>
        <taxon>Ecdysozoa</taxon>
        <taxon>Arthropoda</taxon>
        <taxon>Hexapoda</taxon>
        <taxon>Insecta</taxon>
        <taxon>Pterygota</taxon>
        <taxon>Neoptera</taxon>
        <taxon>Endopterygota</taxon>
        <taxon>Lepidoptera</taxon>
        <taxon>Glossata</taxon>
        <taxon>Ditrysia</taxon>
        <taxon>Bombycoidea</taxon>
        <taxon>Sphingidae</taxon>
        <taxon>Sphinginae</taxon>
        <taxon>Sphingini</taxon>
        <taxon>Manduca</taxon>
    </lineage>
</organism>
<dbReference type="EMBL" id="JH668367">
    <property type="protein sequence ID" value="KAG6449043.1"/>
    <property type="molecule type" value="Genomic_DNA"/>
</dbReference>
<dbReference type="InterPro" id="IPR003591">
    <property type="entry name" value="Leu-rich_rpt_typical-subtyp"/>
</dbReference>
<evidence type="ECO:0000313" key="6">
    <source>
        <dbReference type="EMBL" id="KAG6449044.1"/>
    </source>
</evidence>
<keyword evidence="2 5" id="KW-0732">Signal</keyword>
<dbReference type="OrthoDB" id="676979at2759"/>
<dbReference type="SUPFAM" id="SSF52058">
    <property type="entry name" value="L domain-like"/>
    <property type="match status" value="1"/>
</dbReference>
<sequence length="414" mass="47205">MASKFLIWKILNVILVLPVFVCGKPACRTRFRTEVICVAGTDDYVLQKGLVSDNNQTAAITLKGCRITGVDSDAFKNVYSVQEIDLSQNKISALKTEVFNGMSRLSLLRLSKNLLTSLPRGLFDNLPRLQRLDLSNNKISSLESGIFNNLPELIRLELIGNALLGKDLDPSLFDRNPKMQFLRLSGNNMSHAPDQLFNAFRELRILDLNNCSLTEIPKFVKTPNMKTLERLSLQINKIRRLDDPSLFEKFEKLSSLDLISNEIEYLHEDVFKPLENLKVIDLSFNKIEHIQEKLFQNMPSVQSIDLSNNLIEVVPVNAFRGTRLKKLNLNTNQISYLGNNFLLELRNSATKLSEFNFGDNPFQCACLLDILNEVKSFGVAYNYDKYNGEHEVCVMTSQFTCMRFKAELDSIDMR</sequence>
<evidence type="ECO:0000256" key="4">
    <source>
        <dbReference type="ARBA" id="ARBA00023180"/>
    </source>
</evidence>
<evidence type="ECO:0000256" key="5">
    <source>
        <dbReference type="SAM" id="SignalP"/>
    </source>
</evidence>
<dbReference type="Proteomes" id="UP000791440">
    <property type="component" value="Unassembled WGS sequence"/>
</dbReference>
<dbReference type="InterPro" id="IPR001611">
    <property type="entry name" value="Leu-rich_rpt"/>
</dbReference>
<feature type="chain" id="PRO_5038276778" evidence="5">
    <location>
        <begin position="24"/>
        <end position="414"/>
    </location>
</feature>
<keyword evidence="3" id="KW-0677">Repeat</keyword>
<proteinExistence type="predicted"/>
<dbReference type="EMBL" id="JH668367">
    <property type="protein sequence ID" value="KAG6449044.1"/>
    <property type="molecule type" value="Genomic_DNA"/>
</dbReference>
<dbReference type="Pfam" id="PF13855">
    <property type="entry name" value="LRR_8"/>
    <property type="match status" value="2"/>
</dbReference>
<protein>
    <submittedName>
        <fullName evidence="6">Uncharacterized protein</fullName>
    </submittedName>
</protein>
<reference evidence="6" key="2">
    <citation type="submission" date="2020-12" db="EMBL/GenBank/DDBJ databases">
        <authorList>
            <person name="Kanost M."/>
        </authorList>
    </citation>
    <scope>NUCLEOTIDE SEQUENCE</scope>
</reference>
<keyword evidence="1" id="KW-0433">Leucine-rich repeat</keyword>
<dbReference type="AlphaFoldDB" id="A0A922CKB7"/>
<dbReference type="FunFam" id="3.80.10.10:FF:000770">
    <property type="entry name" value="Uncharacterized protein"/>
    <property type="match status" value="1"/>
</dbReference>
<dbReference type="SMART" id="SM00365">
    <property type="entry name" value="LRR_SD22"/>
    <property type="match status" value="4"/>
</dbReference>
<evidence type="ECO:0000256" key="1">
    <source>
        <dbReference type="ARBA" id="ARBA00022614"/>
    </source>
</evidence>
<name>A0A922CKB7_MANSE</name>